<feature type="region of interest" description="Disordered" evidence="1">
    <location>
        <begin position="1"/>
        <end position="22"/>
    </location>
</feature>
<evidence type="ECO:0008006" key="4">
    <source>
        <dbReference type="Google" id="ProtNLM"/>
    </source>
</evidence>
<dbReference type="EMBL" id="FYDG01000003">
    <property type="protein sequence ID" value="SNB69347.1"/>
    <property type="molecule type" value="Genomic_DNA"/>
</dbReference>
<gene>
    <name evidence="2" type="ORF">SAMN06265338_103203</name>
</gene>
<name>A0A212RAU6_RHOAC</name>
<dbReference type="AlphaFoldDB" id="A0A212RAU6"/>
<dbReference type="Proteomes" id="UP000198418">
    <property type="component" value="Unassembled WGS sequence"/>
</dbReference>
<evidence type="ECO:0000313" key="3">
    <source>
        <dbReference type="Proteomes" id="UP000198418"/>
    </source>
</evidence>
<proteinExistence type="predicted"/>
<evidence type="ECO:0000313" key="2">
    <source>
        <dbReference type="EMBL" id="SNB69347.1"/>
    </source>
</evidence>
<organism evidence="2 3">
    <name type="scientific">Rhodoblastus acidophilus</name>
    <name type="common">Rhodopseudomonas acidophila</name>
    <dbReference type="NCBI Taxonomy" id="1074"/>
    <lineage>
        <taxon>Bacteria</taxon>
        <taxon>Pseudomonadati</taxon>
        <taxon>Pseudomonadota</taxon>
        <taxon>Alphaproteobacteria</taxon>
        <taxon>Hyphomicrobiales</taxon>
        <taxon>Rhodoblastaceae</taxon>
        <taxon>Rhodoblastus</taxon>
    </lineage>
</organism>
<keyword evidence="3" id="KW-1185">Reference proteome</keyword>
<dbReference type="InterPro" id="IPR027417">
    <property type="entry name" value="P-loop_NTPase"/>
</dbReference>
<dbReference type="SUPFAM" id="SSF52540">
    <property type="entry name" value="P-loop containing nucleoside triphosphate hydrolases"/>
    <property type="match status" value="1"/>
</dbReference>
<evidence type="ECO:0000256" key="1">
    <source>
        <dbReference type="SAM" id="MobiDB-lite"/>
    </source>
</evidence>
<sequence>MEKLGSGPVSDPAPGNKEAWGYNAGQWPGAPAEKLPPGCPVVPLGMDGKVCYVVDSLGQMIDVTTSEWTHNTLISLFAARPNYLYHHWPRFNAQAIKEQGEFVINGLEVKEVHQCLIAAAARRGMFSPRESVRGRGAWLTSRGELIWHAGPALYRVDGKTLKAALPGEVDGMFYPQRPPVTLPWKEPVPPEDSPARQLLEDLRSWSWERPTLDPVLVLGLIGTMFLGAALRWRPHGFLTGDKGVGKTTLQTVIRTVLGPSVISAEDTTRAGIYQIVRQDCLPVAIDELEASAVSRKASEIIDLARVASSGGTISRGGADHEGVQFTLRNAFLFSAINPPPMEPQDRSRLAILNLGKIDKTRIGRTPTVDADVTGRMILRSLMDSWPKFPACLERWKATLFGGGLDSRAQDTYGTLLALANLLIGDAGMVAAGFDVEDHAFVGKMIGHMTSNDRQGDDDNWRQCLAHLLGSTIEAWKSGEKPTVGRVVEDWESGVLSFDAVNERLGLVGMRGREEREDGTPCKTGDAGDKRRLLCVPLSSVGLQKIFQGSKWASGVWGSALKQAPADVVIRDRGNGQNVKINRLTSRCLFVDLVAFDAHVKKEEQA</sequence>
<accession>A0A212RAU6</accession>
<protein>
    <recommendedName>
        <fullName evidence="4">DUF927 domain-containing protein</fullName>
    </recommendedName>
</protein>
<reference evidence="3" key="1">
    <citation type="submission" date="2017-06" db="EMBL/GenBank/DDBJ databases">
        <authorList>
            <person name="Varghese N."/>
            <person name="Submissions S."/>
        </authorList>
    </citation>
    <scope>NUCLEOTIDE SEQUENCE [LARGE SCALE GENOMIC DNA]</scope>
    <source>
        <strain evidence="3">DSM 137</strain>
    </source>
</reference>